<proteinExistence type="inferred from homology"/>
<keyword evidence="4" id="KW-0378">Hydrolase</keyword>
<evidence type="ECO:0000259" key="7">
    <source>
        <dbReference type="Pfam" id="PF08340"/>
    </source>
</evidence>
<dbReference type="Pfam" id="PF08340">
    <property type="entry name" value="YicC-like_C"/>
    <property type="match status" value="1"/>
</dbReference>
<sequence>MKSMTGFGAGDCENQDFKVHVELKTVNQRYLETNFHMPYSLNMFENQLTKKIKEYLSRGKLDINVRFQDLRDKAVTISVDMGLVDAYGKALDEINDRLGLGGRPGAAQIASYPDVLKITEENVDLAGAEPVLLAAFEEALGNLVAMRTAEGENIRADLLARIDVLEGFVAELEKLAPEIVASYRQRLEKLLEEYLAKEDIDESRIIQETALFTDKVNYTEETVRLHSHFDQFRSIMGMDEPIGRKLDFLIQEMNREINTVASKANSAGAARFVVDVKSEIEKIREQIQNIE</sequence>
<evidence type="ECO:0000256" key="3">
    <source>
        <dbReference type="ARBA" id="ARBA00022759"/>
    </source>
</evidence>
<dbReference type="AlphaFoldDB" id="A0A6I2UGX6"/>
<accession>A0A6I2UGX6</accession>
<evidence type="ECO:0000256" key="4">
    <source>
        <dbReference type="ARBA" id="ARBA00022801"/>
    </source>
</evidence>
<keyword evidence="9" id="KW-1185">Reference proteome</keyword>
<evidence type="ECO:0000259" key="6">
    <source>
        <dbReference type="Pfam" id="PF03755"/>
    </source>
</evidence>
<evidence type="ECO:0000256" key="5">
    <source>
        <dbReference type="ARBA" id="ARBA00035648"/>
    </source>
</evidence>
<dbReference type="GO" id="GO:0004521">
    <property type="term" value="F:RNA endonuclease activity"/>
    <property type="evidence" value="ECO:0007669"/>
    <property type="project" value="InterPro"/>
</dbReference>
<evidence type="ECO:0000313" key="9">
    <source>
        <dbReference type="Proteomes" id="UP000433181"/>
    </source>
</evidence>
<feature type="domain" description="Endoribonuclease YicC-like N-terminal" evidence="6">
    <location>
        <begin position="1"/>
        <end position="155"/>
    </location>
</feature>
<gene>
    <name evidence="8" type="ORF">FYJ84_08515</name>
</gene>
<comment type="cofactor">
    <cofactor evidence="1">
        <name>a divalent metal cation</name>
        <dbReference type="ChEBI" id="CHEBI:60240"/>
    </cofactor>
</comment>
<comment type="similarity">
    <text evidence="5">Belongs to the YicC/YloC family.</text>
</comment>
<feature type="domain" description="Endoribonuclease YicC-like C-terminal" evidence="7">
    <location>
        <begin position="173"/>
        <end position="291"/>
    </location>
</feature>
<evidence type="ECO:0000256" key="1">
    <source>
        <dbReference type="ARBA" id="ARBA00001968"/>
    </source>
</evidence>
<dbReference type="PANTHER" id="PTHR30636:SF3">
    <property type="entry name" value="UPF0701 PROTEIN YICC"/>
    <property type="match status" value="1"/>
</dbReference>
<dbReference type="InterPro" id="IPR005229">
    <property type="entry name" value="YicC/YloC-like"/>
</dbReference>
<evidence type="ECO:0000313" key="8">
    <source>
        <dbReference type="EMBL" id="MSU09025.1"/>
    </source>
</evidence>
<dbReference type="GO" id="GO:0016787">
    <property type="term" value="F:hydrolase activity"/>
    <property type="evidence" value="ECO:0007669"/>
    <property type="project" value="UniProtKB-KW"/>
</dbReference>
<evidence type="ECO:0000256" key="2">
    <source>
        <dbReference type="ARBA" id="ARBA00022722"/>
    </source>
</evidence>
<protein>
    <submittedName>
        <fullName evidence="8">YicC family protein</fullName>
    </submittedName>
</protein>
<name>A0A6I2UGX6_9FIRM</name>
<dbReference type="Pfam" id="PF03755">
    <property type="entry name" value="YicC-like_N"/>
    <property type="match status" value="1"/>
</dbReference>
<dbReference type="Proteomes" id="UP000433181">
    <property type="component" value="Unassembled WGS sequence"/>
</dbReference>
<keyword evidence="2" id="KW-0540">Nuclease</keyword>
<dbReference type="EMBL" id="VUNR01000015">
    <property type="protein sequence ID" value="MSU09025.1"/>
    <property type="molecule type" value="Genomic_DNA"/>
</dbReference>
<dbReference type="PANTHER" id="PTHR30636">
    <property type="entry name" value="UPF0701 PROTEIN YICC"/>
    <property type="match status" value="1"/>
</dbReference>
<dbReference type="InterPro" id="IPR013551">
    <property type="entry name" value="YicC-like_C"/>
</dbReference>
<comment type="caution">
    <text evidence="8">The sequence shown here is derived from an EMBL/GenBank/DDBJ whole genome shotgun (WGS) entry which is preliminary data.</text>
</comment>
<reference evidence="8 9" key="1">
    <citation type="submission" date="2019-08" db="EMBL/GenBank/DDBJ databases">
        <title>In-depth cultivation of the pig gut microbiome towards novel bacterial diversity and tailored functional studies.</title>
        <authorList>
            <person name="Wylensek D."/>
            <person name="Hitch T.C.A."/>
            <person name="Clavel T."/>
        </authorList>
    </citation>
    <scope>NUCLEOTIDE SEQUENCE [LARGE SCALE GENOMIC DNA]</scope>
    <source>
        <strain evidence="8 9">WCA-693-APC-5D-A</strain>
    </source>
</reference>
<dbReference type="NCBIfam" id="TIGR00255">
    <property type="entry name" value="YicC/YloC family endoribonuclease"/>
    <property type="match status" value="1"/>
</dbReference>
<dbReference type="InterPro" id="IPR013527">
    <property type="entry name" value="YicC-like_N"/>
</dbReference>
<organism evidence="8 9">
    <name type="scientific">Anaerovibrio slackiae</name>
    <dbReference type="NCBI Taxonomy" id="2652309"/>
    <lineage>
        <taxon>Bacteria</taxon>
        <taxon>Bacillati</taxon>
        <taxon>Bacillota</taxon>
        <taxon>Negativicutes</taxon>
        <taxon>Selenomonadales</taxon>
        <taxon>Selenomonadaceae</taxon>
        <taxon>Anaerovibrio</taxon>
    </lineage>
</organism>
<keyword evidence="3" id="KW-0255">Endonuclease</keyword>